<evidence type="ECO:0000256" key="1">
    <source>
        <dbReference type="SAM" id="MobiDB-lite"/>
    </source>
</evidence>
<protein>
    <submittedName>
        <fullName evidence="2">Uncharacterized protein</fullName>
    </submittedName>
</protein>
<organism evidence="2 3">
    <name type="scientific">Streptomonospora salina</name>
    <dbReference type="NCBI Taxonomy" id="104205"/>
    <lineage>
        <taxon>Bacteria</taxon>
        <taxon>Bacillati</taxon>
        <taxon>Actinomycetota</taxon>
        <taxon>Actinomycetes</taxon>
        <taxon>Streptosporangiales</taxon>
        <taxon>Nocardiopsidaceae</taxon>
        <taxon>Streptomonospora</taxon>
    </lineage>
</organism>
<accession>A0A841E839</accession>
<feature type="region of interest" description="Disordered" evidence="1">
    <location>
        <begin position="462"/>
        <end position="529"/>
    </location>
</feature>
<reference evidence="2 3" key="1">
    <citation type="submission" date="2020-08" db="EMBL/GenBank/DDBJ databases">
        <title>Sequencing the genomes of 1000 actinobacteria strains.</title>
        <authorList>
            <person name="Klenk H.-P."/>
        </authorList>
    </citation>
    <scope>NUCLEOTIDE SEQUENCE [LARGE SCALE GENOMIC DNA]</scope>
    <source>
        <strain evidence="2 3">DSM 44593</strain>
    </source>
</reference>
<feature type="compositionally biased region" description="Low complexity" evidence="1">
    <location>
        <begin position="315"/>
        <end position="329"/>
    </location>
</feature>
<gene>
    <name evidence="2" type="ORF">HNR25_001039</name>
</gene>
<feature type="compositionally biased region" description="Low complexity" evidence="1">
    <location>
        <begin position="183"/>
        <end position="192"/>
    </location>
</feature>
<dbReference type="AlphaFoldDB" id="A0A841E839"/>
<dbReference type="Proteomes" id="UP000578077">
    <property type="component" value="Unassembled WGS sequence"/>
</dbReference>
<evidence type="ECO:0000313" key="2">
    <source>
        <dbReference type="EMBL" id="MBB5997288.1"/>
    </source>
</evidence>
<feature type="compositionally biased region" description="Low complexity" evidence="1">
    <location>
        <begin position="241"/>
        <end position="260"/>
    </location>
</feature>
<feature type="compositionally biased region" description="Low complexity" evidence="1">
    <location>
        <begin position="479"/>
        <end position="491"/>
    </location>
</feature>
<feature type="compositionally biased region" description="Acidic residues" evidence="1">
    <location>
        <begin position="230"/>
        <end position="240"/>
    </location>
</feature>
<feature type="compositionally biased region" description="Acidic residues" evidence="1">
    <location>
        <begin position="339"/>
        <end position="348"/>
    </location>
</feature>
<dbReference type="EMBL" id="JACHLY010000001">
    <property type="protein sequence ID" value="MBB5997288.1"/>
    <property type="molecule type" value="Genomic_DNA"/>
</dbReference>
<feature type="region of interest" description="Disordered" evidence="1">
    <location>
        <begin position="176"/>
        <end position="392"/>
    </location>
</feature>
<feature type="compositionally biased region" description="Low complexity" evidence="1">
    <location>
        <begin position="200"/>
        <end position="229"/>
    </location>
</feature>
<evidence type="ECO:0000313" key="3">
    <source>
        <dbReference type="Proteomes" id="UP000578077"/>
    </source>
</evidence>
<dbReference type="RefSeq" id="WP_184633578.1">
    <property type="nucleotide sequence ID" value="NZ_BAABKT010000004.1"/>
</dbReference>
<sequence length="529" mass="53698">MRKHQKRWIALAGATTLSVAGLVAGGTPATAEHRHGDDPLAWPVVQQSASTYRLDGFEVAYLPPGLDRYGVHADSSTGRAGERVSTITWVQGPDSVYGKVAVIRSEDVTDLEDLRTARYGRLDDDALERIEHNGSPAYLSQKTGELFWVPEEGVGVEAYLQPDRWDPDELASMAEGVRRAQQAGSDGAASDEGGADEAASDGAESGEGAPEGAAEEAGVQDEAGAGEAPEAAEEAADSEDAQSPASDGAGEAAGSGQDSADSAEEAAEGAQDQEAAENAEEAAAGTGQDAETLPADTESEAPEDRQESEAPEADGPQSGSGSQQQTGEQEGADPVPGAQDDEAAEDAGEAAAGTGQDGSGTESGEESDAGTPDAEAPDAQEVADGVEGSFVPGVSVTDVRSCLAEELLGEDAQAQPAEVAADDAALLELWRTADAEARTEAARTCGERFEAAPELVEEMMADLAAEAEEAEGAEEPAEAADAGAGGAAAQETAEESDASGATGEAAESADSDDDPSGLWDAIPLSLPRL</sequence>
<comment type="caution">
    <text evidence="2">The sequence shown here is derived from an EMBL/GenBank/DDBJ whole genome shotgun (WGS) entry which is preliminary data.</text>
</comment>
<feature type="compositionally biased region" description="Acidic residues" evidence="1">
    <location>
        <begin position="462"/>
        <end position="478"/>
    </location>
</feature>
<name>A0A841E839_9ACTN</name>
<proteinExistence type="predicted"/>
<keyword evidence="3" id="KW-1185">Reference proteome</keyword>